<accession>A0A523UXE8</accession>
<evidence type="ECO:0000313" key="4">
    <source>
        <dbReference type="Proteomes" id="UP000315525"/>
    </source>
</evidence>
<feature type="domain" description="SbsA Ig-like" evidence="2">
    <location>
        <begin position="24"/>
        <end position="129"/>
    </location>
</feature>
<evidence type="ECO:0000313" key="3">
    <source>
        <dbReference type="EMBL" id="TET47208.1"/>
    </source>
</evidence>
<evidence type="ECO:0000259" key="2">
    <source>
        <dbReference type="Pfam" id="PF13205"/>
    </source>
</evidence>
<dbReference type="InterPro" id="IPR032812">
    <property type="entry name" value="SbsA_Ig"/>
</dbReference>
<proteinExistence type="predicted"/>
<evidence type="ECO:0000256" key="1">
    <source>
        <dbReference type="ARBA" id="ARBA00022729"/>
    </source>
</evidence>
<reference evidence="3 4" key="1">
    <citation type="submission" date="2019-03" db="EMBL/GenBank/DDBJ databases">
        <title>Metabolic potential of uncultured bacteria and archaea associated with petroleum seepage in deep-sea sediments.</title>
        <authorList>
            <person name="Dong X."/>
            <person name="Hubert C."/>
        </authorList>
    </citation>
    <scope>NUCLEOTIDE SEQUENCE [LARGE SCALE GENOMIC DNA]</scope>
    <source>
        <strain evidence="3">E44_bin18</strain>
    </source>
</reference>
<name>A0A523UXE8_UNCT6</name>
<keyword evidence="1" id="KW-0732">Signal</keyword>
<dbReference type="EMBL" id="SOJN01000029">
    <property type="protein sequence ID" value="TET47208.1"/>
    <property type="molecule type" value="Genomic_DNA"/>
</dbReference>
<dbReference type="Pfam" id="PF13205">
    <property type="entry name" value="Big_5"/>
    <property type="match status" value="1"/>
</dbReference>
<dbReference type="Proteomes" id="UP000315525">
    <property type="component" value="Unassembled WGS sequence"/>
</dbReference>
<protein>
    <recommendedName>
        <fullName evidence="2">SbsA Ig-like domain-containing protein</fullName>
    </recommendedName>
</protein>
<gene>
    <name evidence="3" type="ORF">E3J62_02100</name>
</gene>
<comment type="caution">
    <text evidence="3">The sequence shown here is derived from an EMBL/GenBank/DDBJ whole genome shotgun (WGS) entry which is preliminary data.</text>
</comment>
<sequence length="130" mass="14956">MFKRDLSVLAIVVVLLLSGCRARDNVPPRVISTNPQNGAQDVDPLLTEISVSFSEPMMDGNWSWCFEDKDKFPEMTAEPYYTNNNTTNILPVRLEPDKEYVIWINTVSFKNFKDKAENPTGPYKFTFKTR</sequence>
<dbReference type="AlphaFoldDB" id="A0A523UXE8"/>
<dbReference type="PROSITE" id="PS51257">
    <property type="entry name" value="PROKAR_LIPOPROTEIN"/>
    <property type="match status" value="1"/>
</dbReference>
<organism evidence="3 4">
    <name type="scientific">candidate division TA06 bacterium</name>
    <dbReference type="NCBI Taxonomy" id="2250710"/>
    <lineage>
        <taxon>Bacteria</taxon>
        <taxon>Bacteria division TA06</taxon>
    </lineage>
</organism>